<dbReference type="Gene3D" id="2.60.410.10">
    <property type="entry name" value="D-Ala-D-Ala carboxypeptidase, C-terminal domain"/>
    <property type="match status" value="1"/>
</dbReference>
<dbReference type="RefSeq" id="WP_066336124.1">
    <property type="nucleotide sequence ID" value="NZ_LWSG01000030.1"/>
</dbReference>
<feature type="active site" evidence="13">
    <location>
        <position position="131"/>
    </location>
</feature>
<evidence type="ECO:0000256" key="10">
    <source>
        <dbReference type="ARBA" id="ARBA00022984"/>
    </source>
</evidence>
<dbReference type="SUPFAM" id="SSF69189">
    <property type="entry name" value="Penicillin-binding protein associated domain"/>
    <property type="match status" value="1"/>
</dbReference>
<comment type="catalytic activity">
    <reaction evidence="12">
        <text>Preferential cleavage: (Ac)2-L-Lys-D-Ala-|-D-Ala. Also transpeptidation of peptidyl-alanyl moieties that are N-acyl substituents of D-alanine.</text>
        <dbReference type="EC" id="3.4.16.4"/>
    </reaction>
</comment>
<dbReference type="InterPro" id="IPR037167">
    <property type="entry name" value="Peptidase_S11_C_sf"/>
</dbReference>
<dbReference type="Gene3D" id="3.40.710.10">
    <property type="entry name" value="DD-peptidase/beta-lactamase superfamily"/>
    <property type="match status" value="1"/>
</dbReference>
<organism evidence="17 18">
    <name type="scientific">Metabacillus litoralis</name>
    <dbReference type="NCBI Taxonomy" id="152268"/>
    <lineage>
        <taxon>Bacteria</taxon>
        <taxon>Bacillati</taxon>
        <taxon>Bacillota</taxon>
        <taxon>Bacilli</taxon>
        <taxon>Bacillales</taxon>
        <taxon>Bacillaceae</taxon>
        <taxon>Metabacillus</taxon>
    </lineage>
</organism>
<dbReference type="Proteomes" id="UP000078534">
    <property type="component" value="Unassembled WGS sequence"/>
</dbReference>
<evidence type="ECO:0000256" key="8">
    <source>
        <dbReference type="ARBA" id="ARBA00022801"/>
    </source>
</evidence>
<evidence type="ECO:0000259" key="16">
    <source>
        <dbReference type="SMART" id="SM00936"/>
    </source>
</evidence>
<dbReference type="EMBL" id="LWSG01000030">
    <property type="protein sequence ID" value="OAS84249.1"/>
    <property type="molecule type" value="Genomic_DNA"/>
</dbReference>
<evidence type="ECO:0000256" key="15">
    <source>
        <dbReference type="RuleBase" id="RU004016"/>
    </source>
</evidence>
<sequence length="449" mass="49452">MSNLRFKQLIAILFAFTFVISAFAPYSIVSAAEEPISVNAGSAIIIEETTGTILYGKNIDEKLPVASMAKVMTEYLVLEAIEDKKIKWDQKYTPSEYVYKISQNTSLSNVPLRQDGSYSVQELYEAMAIYSANGAAIALAEIIAGSESAFVKTMNEKAKELGLTNYEFVNATGLENEDLQGMHPEGTSADAENQLSARDMALLSQKLIQDFPKVLETASTPKKVFREGTDDRTNMPNWNWMLPGLVYEYEGVDGLKTGSTNNAGSCFTATAVRNGMRVISVVMNAEGKSLHESRFVETKKMLNYAFNNFSVKEVFPANYQIKNQSSIPVVKGKEDNVSIQTKDALTLVVKNGEEKAYKPAFKIDESQLTKKGELTAPVKKDQKVGTMVVNYDGTGSALGFIEKNKTPQVDLITKEAVDKANWFVLSMRGIGGFFSGLWGTVTDTVKGWF</sequence>
<dbReference type="GO" id="GO:0009002">
    <property type="term" value="F:serine-type D-Ala-D-Ala carboxypeptidase activity"/>
    <property type="evidence" value="ECO:0007669"/>
    <property type="project" value="UniProtKB-EC"/>
</dbReference>
<name>A0A179STQ3_9BACI</name>
<evidence type="ECO:0000256" key="3">
    <source>
        <dbReference type="ARBA" id="ARBA00007164"/>
    </source>
</evidence>
<dbReference type="AlphaFoldDB" id="A0A179STQ3"/>
<comment type="similarity">
    <text evidence="3 15">Belongs to the peptidase S11 family.</text>
</comment>
<dbReference type="InterPro" id="IPR001967">
    <property type="entry name" value="Peptidase_S11_N"/>
</dbReference>
<evidence type="ECO:0000256" key="6">
    <source>
        <dbReference type="ARBA" id="ARBA00022670"/>
    </source>
</evidence>
<dbReference type="OrthoDB" id="9791132at2"/>
<keyword evidence="11" id="KW-0961">Cell wall biogenesis/degradation</keyword>
<evidence type="ECO:0000256" key="12">
    <source>
        <dbReference type="ARBA" id="ARBA00034000"/>
    </source>
</evidence>
<comment type="function">
    <text evidence="1">Removes C-terminal D-alanyl residues from sugar-peptide cell wall precursors.</text>
</comment>
<dbReference type="UniPathway" id="UPA00219"/>
<gene>
    <name evidence="17" type="ORF">A6K24_25535</name>
</gene>
<keyword evidence="9" id="KW-0133">Cell shape</keyword>
<keyword evidence="6" id="KW-0645">Protease</keyword>
<dbReference type="PANTHER" id="PTHR21581:SF11">
    <property type="entry name" value="D-ALANYL-D-ALANINE CARBOXYPEPTIDASE DACA"/>
    <property type="match status" value="1"/>
</dbReference>
<keyword evidence="5 17" id="KW-0121">Carboxypeptidase</keyword>
<evidence type="ECO:0000256" key="4">
    <source>
        <dbReference type="ARBA" id="ARBA00012448"/>
    </source>
</evidence>
<dbReference type="STRING" id="152268.A6K24_25535"/>
<dbReference type="GO" id="GO:0071555">
    <property type="term" value="P:cell wall organization"/>
    <property type="evidence" value="ECO:0007669"/>
    <property type="project" value="UniProtKB-KW"/>
</dbReference>
<dbReference type="PANTHER" id="PTHR21581">
    <property type="entry name" value="D-ALANYL-D-ALANINE CARBOXYPEPTIDASE"/>
    <property type="match status" value="1"/>
</dbReference>
<evidence type="ECO:0000256" key="13">
    <source>
        <dbReference type="PIRSR" id="PIRSR618044-1"/>
    </source>
</evidence>
<comment type="pathway">
    <text evidence="2">Cell wall biogenesis; peptidoglycan biosynthesis.</text>
</comment>
<keyword evidence="8" id="KW-0378">Hydrolase</keyword>
<dbReference type="InterPro" id="IPR018044">
    <property type="entry name" value="Peptidase_S11"/>
</dbReference>
<feature type="active site" description="Proton acceptor" evidence="13">
    <location>
        <position position="70"/>
    </location>
</feature>
<dbReference type="GO" id="GO:0006508">
    <property type="term" value="P:proteolysis"/>
    <property type="evidence" value="ECO:0007669"/>
    <property type="project" value="UniProtKB-KW"/>
</dbReference>
<proteinExistence type="inferred from homology"/>
<evidence type="ECO:0000256" key="5">
    <source>
        <dbReference type="ARBA" id="ARBA00022645"/>
    </source>
</evidence>
<dbReference type="InterPro" id="IPR012338">
    <property type="entry name" value="Beta-lactam/transpept-like"/>
</dbReference>
<accession>A0A179STQ3</accession>
<dbReference type="InterPro" id="IPR012907">
    <property type="entry name" value="Peptidase_S11_C"/>
</dbReference>
<dbReference type="SMART" id="SM00936">
    <property type="entry name" value="PBP5_C"/>
    <property type="match status" value="1"/>
</dbReference>
<dbReference type="InterPro" id="IPR015956">
    <property type="entry name" value="Peniciliin-bd_prot_C_sf"/>
</dbReference>
<dbReference type="PRINTS" id="PR00725">
    <property type="entry name" value="DADACBPTASE1"/>
</dbReference>
<reference evidence="18" key="1">
    <citation type="submission" date="2016-04" db="EMBL/GenBank/DDBJ databases">
        <authorList>
            <person name="Lyu Z."/>
            <person name="Lyu W."/>
        </authorList>
    </citation>
    <scope>NUCLEOTIDE SEQUENCE [LARGE SCALE GENOMIC DNA]</scope>
    <source>
        <strain evidence="18">C44</strain>
    </source>
</reference>
<evidence type="ECO:0000256" key="11">
    <source>
        <dbReference type="ARBA" id="ARBA00023316"/>
    </source>
</evidence>
<evidence type="ECO:0000256" key="9">
    <source>
        <dbReference type="ARBA" id="ARBA00022960"/>
    </source>
</evidence>
<feature type="binding site" evidence="14">
    <location>
        <position position="256"/>
    </location>
    <ligand>
        <name>substrate</name>
    </ligand>
</feature>
<evidence type="ECO:0000256" key="14">
    <source>
        <dbReference type="PIRSR" id="PIRSR618044-2"/>
    </source>
</evidence>
<protein>
    <recommendedName>
        <fullName evidence="4">serine-type D-Ala-D-Ala carboxypeptidase</fullName>
        <ecNumber evidence="4">3.4.16.4</ecNumber>
    </recommendedName>
</protein>
<dbReference type="EC" id="3.4.16.4" evidence="4"/>
<keyword evidence="10" id="KW-0573">Peptidoglycan synthesis</keyword>
<feature type="domain" description="Peptidase S11 D-Ala-D-Ala carboxypeptidase A C-terminal" evidence="16">
    <location>
        <begin position="309"/>
        <end position="419"/>
    </location>
</feature>
<evidence type="ECO:0000313" key="18">
    <source>
        <dbReference type="Proteomes" id="UP000078534"/>
    </source>
</evidence>
<dbReference type="SUPFAM" id="SSF56601">
    <property type="entry name" value="beta-lactamase/transpeptidase-like"/>
    <property type="match status" value="1"/>
</dbReference>
<keyword evidence="7" id="KW-0732">Signal</keyword>
<comment type="caution">
    <text evidence="17">The sequence shown here is derived from an EMBL/GenBank/DDBJ whole genome shotgun (WGS) entry which is preliminary data.</text>
</comment>
<dbReference type="GO" id="GO:0008360">
    <property type="term" value="P:regulation of cell shape"/>
    <property type="evidence" value="ECO:0007669"/>
    <property type="project" value="UniProtKB-KW"/>
</dbReference>
<dbReference type="GO" id="GO:0009252">
    <property type="term" value="P:peptidoglycan biosynthetic process"/>
    <property type="evidence" value="ECO:0007669"/>
    <property type="project" value="UniProtKB-UniPathway"/>
</dbReference>
<feature type="active site" description="Proton acceptor" evidence="13">
    <location>
        <position position="67"/>
    </location>
</feature>
<dbReference type="Pfam" id="PF00768">
    <property type="entry name" value="Peptidase_S11"/>
    <property type="match status" value="1"/>
</dbReference>
<evidence type="ECO:0000256" key="2">
    <source>
        <dbReference type="ARBA" id="ARBA00004752"/>
    </source>
</evidence>
<dbReference type="Pfam" id="PF07943">
    <property type="entry name" value="PBP5_C"/>
    <property type="match status" value="1"/>
</dbReference>
<keyword evidence="18" id="KW-1185">Reference proteome</keyword>
<evidence type="ECO:0000256" key="1">
    <source>
        <dbReference type="ARBA" id="ARBA00003217"/>
    </source>
</evidence>
<evidence type="ECO:0000313" key="17">
    <source>
        <dbReference type="EMBL" id="OAS84249.1"/>
    </source>
</evidence>
<evidence type="ECO:0000256" key="7">
    <source>
        <dbReference type="ARBA" id="ARBA00022729"/>
    </source>
</evidence>